<dbReference type="SUPFAM" id="SSF56601">
    <property type="entry name" value="beta-lactamase/transpeptidase-like"/>
    <property type="match status" value="1"/>
</dbReference>
<dbReference type="PANTHER" id="PTHR43283:SF7">
    <property type="entry name" value="BETA-LACTAMASE-RELATED DOMAIN-CONTAINING PROTEIN"/>
    <property type="match status" value="1"/>
</dbReference>
<dbReference type="Gene3D" id="3.40.710.10">
    <property type="entry name" value="DD-peptidase/beta-lactamase superfamily"/>
    <property type="match status" value="1"/>
</dbReference>
<evidence type="ECO:0000259" key="1">
    <source>
        <dbReference type="Pfam" id="PF00144"/>
    </source>
</evidence>
<keyword evidence="2" id="KW-0378">Hydrolase</keyword>
<dbReference type="EMBL" id="DVJP01000076">
    <property type="protein sequence ID" value="HIS77416.1"/>
    <property type="molecule type" value="Genomic_DNA"/>
</dbReference>
<reference evidence="2" key="2">
    <citation type="journal article" date="2021" name="PeerJ">
        <title>Extensive microbial diversity within the chicken gut microbiome revealed by metagenomics and culture.</title>
        <authorList>
            <person name="Gilroy R."/>
            <person name="Ravi A."/>
            <person name="Getino M."/>
            <person name="Pursley I."/>
            <person name="Horton D.L."/>
            <person name="Alikhan N.F."/>
            <person name="Baker D."/>
            <person name="Gharbi K."/>
            <person name="Hall N."/>
            <person name="Watson M."/>
            <person name="Adriaenssens E.M."/>
            <person name="Foster-Nyarko E."/>
            <person name="Jarju S."/>
            <person name="Secka A."/>
            <person name="Antonio M."/>
            <person name="Oren A."/>
            <person name="Chaudhuri R.R."/>
            <person name="La Ragione R."/>
            <person name="Hildebrand F."/>
            <person name="Pallen M.J."/>
        </authorList>
    </citation>
    <scope>NUCLEOTIDE SEQUENCE</scope>
    <source>
        <strain evidence="2">CHK199-13235</strain>
    </source>
</reference>
<dbReference type="Pfam" id="PF00144">
    <property type="entry name" value="Beta-lactamase"/>
    <property type="match status" value="1"/>
</dbReference>
<name>A0A9D1FP36_9FIRM</name>
<protein>
    <submittedName>
        <fullName evidence="2">Serine hydrolase</fullName>
    </submittedName>
</protein>
<evidence type="ECO:0000313" key="2">
    <source>
        <dbReference type="EMBL" id="HIS77416.1"/>
    </source>
</evidence>
<dbReference type="InterPro" id="IPR001466">
    <property type="entry name" value="Beta-lactam-related"/>
</dbReference>
<dbReference type="AlphaFoldDB" id="A0A9D1FP36"/>
<dbReference type="InterPro" id="IPR012338">
    <property type="entry name" value="Beta-lactam/transpept-like"/>
</dbReference>
<organism evidence="2 3">
    <name type="scientific">Candidatus Merdivicinus excrementipullorum</name>
    <dbReference type="NCBI Taxonomy" id="2840867"/>
    <lineage>
        <taxon>Bacteria</taxon>
        <taxon>Bacillati</taxon>
        <taxon>Bacillota</taxon>
        <taxon>Clostridia</taxon>
        <taxon>Eubacteriales</taxon>
        <taxon>Oscillospiraceae</taxon>
        <taxon>Oscillospiraceae incertae sedis</taxon>
        <taxon>Candidatus Merdivicinus</taxon>
    </lineage>
</organism>
<dbReference type="PANTHER" id="PTHR43283">
    <property type="entry name" value="BETA-LACTAMASE-RELATED"/>
    <property type="match status" value="1"/>
</dbReference>
<sequence length="458" mass="51188">MLDHEKHFVLSAPEAEGIDPEGIRKFIEGCLDKGSDLHAVLLIRHGKQAFSAFFDPYQPEDKRHVYSVSKSWTATAVGLAVSEGLLSLSDKVISFFPEELPKEVSENLAAMEVRHLLIMGCGHETEPSAPEDGATWAEAFLRHPVPYKPGSHFLYNSMGTYMLSAILQKVTGQKIVDYLKPRLFEPLGISGVTWDCSPEDICCGGWGIHVSAEDIAKLGMVYLNGGLFEGKRILPESWVKEATAAQIDNAPNVQKDWEQGYCYQIWRCQHDCFRFDGAFGQYMVAMPQKDAVLVVLSNTSNMQVVLDSLWENLLPAMGDAPLPETLAARPEYRCPLPKLEGRDFAADYACGENSQGYKRLEIRTGQNGGEIRFFAGTEELCLPFGLERWQRAHLQSKAHFPEMLIGAAGGWEGNTLAVTVRHRNMPHLNFIRLETGTQPVLRIFSERMEEIFCCTLLS</sequence>
<comment type="caution">
    <text evidence="2">The sequence shown here is derived from an EMBL/GenBank/DDBJ whole genome shotgun (WGS) entry which is preliminary data.</text>
</comment>
<dbReference type="GO" id="GO:0016787">
    <property type="term" value="F:hydrolase activity"/>
    <property type="evidence" value="ECO:0007669"/>
    <property type="project" value="UniProtKB-KW"/>
</dbReference>
<accession>A0A9D1FP36</accession>
<dbReference type="InterPro" id="IPR050789">
    <property type="entry name" value="Diverse_Enzym_Activities"/>
</dbReference>
<feature type="domain" description="Beta-lactamase-related" evidence="1">
    <location>
        <begin position="39"/>
        <end position="302"/>
    </location>
</feature>
<gene>
    <name evidence="2" type="ORF">IAB51_11520</name>
</gene>
<evidence type="ECO:0000313" key="3">
    <source>
        <dbReference type="Proteomes" id="UP000824002"/>
    </source>
</evidence>
<proteinExistence type="predicted"/>
<dbReference type="Proteomes" id="UP000824002">
    <property type="component" value="Unassembled WGS sequence"/>
</dbReference>
<reference evidence="2" key="1">
    <citation type="submission" date="2020-10" db="EMBL/GenBank/DDBJ databases">
        <authorList>
            <person name="Gilroy R."/>
        </authorList>
    </citation>
    <scope>NUCLEOTIDE SEQUENCE</scope>
    <source>
        <strain evidence="2">CHK199-13235</strain>
    </source>
</reference>